<dbReference type="Proteomes" id="UP000071859">
    <property type="component" value="Unassembled WGS sequence"/>
</dbReference>
<comment type="similarity">
    <text evidence="1">Belongs to the transposase 7 family.</text>
</comment>
<keyword evidence="3" id="KW-0238">DNA-binding</keyword>
<dbReference type="GO" id="GO:0006313">
    <property type="term" value="P:DNA transposition"/>
    <property type="evidence" value="ECO:0007669"/>
    <property type="project" value="InterPro"/>
</dbReference>
<feature type="domain" description="Tn3 transposase DDE" evidence="5">
    <location>
        <begin position="597"/>
        <end position="981"/>
    </location>
</feature>
<dbReference type="InterPro" id="IPR047653">
    <property type="entry name" value="Tn3-like_transpos"/>
</dbReference>
<evidence type="ECO:0000259" key="5">
    <source>
        <dbReference type="Pfam" id="PF01526"/>
    </source>
</evidence>
<reference evidence="7" key="1">
    <citation type="submission" date="2016-01" db="EMBL/GenBank/DDBJ databases">
        <authorList>
            <person name="Peeters C."/>
        </authorList>
    </citation>
    <scope>NUCLEOTIDE SEQUENCE</scope>
    <source>
        <strain evidence="7">LMG 29321</strain>
    </source>
</reference>
<evidence type="ECO:0000259" key="6">
    <source>
        <dbReference type="Pfam" id="PF13700"/>
    </source>
</evidence>
<proteinExistence type="inferred from homology"/>
<evidence type="ECO:0000256" key="3">
    <source>
        <dbReference type="ARBA" id="ARBA00023125"/>
    </source>
</evidence>
<dbReference type="InterPro" id="IPR002513">
    <property type="entry name" value="Tn3_Tnp_DDE_dom"/>
</dbReference>
<gene>
    <name evidence="7" type="ORF">AWB78_05837</name>
</gene>
<evidence type="ECO:0000256" key="1">
    <source>
        <dbReference type="ARBA" id="ARBA00009402"/>
    </source>
</evidence>
<name>A0A158DYZ5_9BURK</name>
<dbReference type="OrthoDB" id="5292689at2"/>
<keyword evidence="8" id="KW-1185">Reference proteome</keyword>
<organism evidence="7 8">
    <name type="scientific">Caballeronia calidae</name>
    <dbReference type="NCBI Taxonomy" id="1777139"/>
    <lineage>
        <taxon>Bacteria</taxon>
        <taxon>Pseudomonadati</taxon>
        <taxon>Pseudomonadota</taxon>
        <taxon>Betaproteobacteria</taxon>
        <taxon>Burkholderiales</taxon>
        <taxon>Burkholderiaceae</taxon>
        <taxon>Caballeronia</taxon>
    </lineage>
</organism>
<evidence type="ECO:0000256" key="2">
    <source>
        <dbReference type="ARBA" id="ARBA00022578"/>
    </source>
</evidence>
<dbReference type="AlphaFoldDB" id="A0A158DYZ5"/>
<sequence length="1007" mass="114665">MESSNRVLAPMLLAPMRRPSSGSNTPHLGWRHYAAHQVAPLRRPQNGSIVPPRDTMFFSFSAKERALIEARRGDLYRLAVALHIGFIRMSGRTLDAYKQVPKVLWNHLGAQLELDPPDLGTLRTLYETRARTLIDHQVLAYQTLGFRPMVEHQRRYVMRWLKERLTGRSERGDLLYDLKRWLYEHRILIAHDRMLRRLITMAAHDVEESLTEAITCAFGDATLNHWSRLLAQPDSDHGSLQRWLWAVPLRQSTHQMGDVFSKIDRLYEIGVHQGWPTICNEAAVRHYARRCARRSPSIGKRMQQRSRKLEAACFMRYALCSATDQLLSMLRRWILKAANDAMREVEEVLLDPKARLHEFASAVKAVALDTVLSREELSERLCGLADQVLDQRTPTRRSLIRARLIEKRGKARAMLARLIRLPFEAQTVHPVINALEVLRGIYVRKSYTLPDGVVTRLGRAWREAIDSYDRYKALLAFEWATLFALRVSLRNGSVFIAHSFAFRSQAMLLISPDEWKAKRNHFYGHLKLPQDPKEFLGPLIEHLDRSLIVLRDATTRGEVHIDSAVHLDPLSAQPSNLALEALRRAIFSACPHGQLPEIILEIDSTTRFGWLLLGRAPRSRVELLMVYAAVLAHGTSLTAADIARMVPELASAAIRQMMNRIADERKLRQAADLVLRFMHRHPIAAHWGRANLASSDMMSLETARTVWEARVDPRRRTKSIGMYTHVRDRWGIFYDQPIILNERQAGAAIEGVIRQSSADDVAQLAVDTHGFTDYAMGLARILGFDLCPRLSHLRDRRLHVPQHHTVPAELITVTDRDVRMDLIESIWDEFVRVAASVQTGQCTAVQALSRFGSAARGQPIYDGGTHIGRLFRTIFLIDYFTNPVFRAELQHVLNRGEAVHTVQRAIHSGKIPLELAKHHDSLAAVSSALALLSNVVMAWNTMHMQRAVDQIEAISGETVQAGDLRRIAPTHLESINLRGTFDFPIERYARHLLPSVSELNEKQQRLA</sequence>
<dbReference type="GO" id="GO:0004803">
    <property type="term" value="F:transposase activity"/>
    <property type="evidence" value="ECO:0007669"/>
    <property type="project" value="InterPro"/>
</dbReference>
<keyword evidence="4" id="KW-0233">DNA recombination</keyword>
<dbReference type="NCBIfam" id="NF033527">
    <property type="entry name" value="transpos_Tn3"/>
    <property type="match status" value="1"/>
</dbReference>
<evidence type="ECO:0000313" key="8">
    <source>
        <dbReference type="Proteomes" id="UP000071859"/>
    </source>
</evidence>
<dbReference type="EMBL" id="FCOX02000040">
    <property type="protein sequence ID" value="SAK99839.1"/>
    <property type="molecule type" value="Genomic_DNA"/>
</dbReference>
<comment type="caution">
    <text evidence="7">The sequence shown here is derived from an EMBL/GenBank/DDBJ whole genome shotgun (WGS) entry which is preliminary data.</text>
</comment>
<dbReference type="InterPro" id="IPR025296">
    <property type="entry name" value="DUF4158"/>
</dbReference>
<evidence type="ECO:0000313" key="7">
    <source>
        <dbReference type="EMBL" id="SAK99839.1"/>
    </source>
</evidence>
<protein>
    <submittedName>
        <fullName evidence="7">Transposase Tn3 family protein</fullName>
    </submittedName>
</protein>
<accession>A0A158DYZ5</accession>
<dbReference type="Pfam" id="PF13700">
    <property type="entry name" value="DUF4158"/>
    <property type="match status" value="1"/>
</dbReference>
<dbReference type="RefSeq" id="WP_157697645.1">
    <property type="nucleotide sequence ID" value="NZ_FCOX02000040.1"/>
</dbReference>
<dbReference type="Pfam" id="PF01526">
    <property type="entry name" value="DDE_Tnp_Tn3"/>
    <property type="match status" value="1"/>
</dbReference>
<feature type="domain" description="DUF4158" evidence="6">
    <location>
        <begin position="57"/>
        <end position="200"/>
    </location>
</feature>
<dbReference type="GO" id="GO:0003677">
    <property type="term" value="F:DNA binding"/>
    <property type="evidence" value="ECO:0007669"/>
    <property type="project" value="UniProtKB-KW"/>
</dbReference>
<keyword evidence="2" id="KW-0815">Transposition</keyword>
<evidence type="ECO:0000256" key="4">
    <source>
        <dbReference type="ARBA" id="ARBA00023172"/>
    </source>
</evidence>